<dbReference type="EMBL" id="CAJNOC010009242">
    <property type="protein sequence ID" value="CAF1126600.1"/>
    <property type="molecule type" value="Genomic_DNA"/>
</dbReference>
<sequence length="287" mass="33064">RLNQIISIQKRPLSTSSQVNDHFLKKTKKELEKKDTLKSSSRISFISDSSFNSLVSLNNNFSDESVYVEQRESYYDTDQSDDSIDSSEKASEIDSVKEKNDESLLQSEVELTSLQLAELSVHDHKIVKGSNASTFEYDPEIFFVYDSFSYAFFEETVRSLPKSIKKSYLFSFDLRLFKLSDVLADNNGAYRQYVTKTFYRSMIQNAFRRKTFIIRRKKDSSFDKLIVCYINPGDQMFELKCHGNARKISRPYVKKTETCLNNIKSSAIKAESLTLAYAHLISEASKS</sequence>
<keyword evidence="3" id="KW-1185">Reference proteome</keyword>
<accession>A0A814QYG2</accession>
<feature type="non-terminal residue" evidence="2">
    <location>
        <position position="1"/>
    </location>
</feature>
<evidence type="ECO:0000256" key="1">
    <source>
        <dbReference type="SAM" id="MobiDB-lite"/>
    </source>
</evidence>
<reference evidence="2" key="1">
    <citation type="submission" date="2021-02" db="EMBL/GenBank/DDBJ databases">
        <authorList>
            <person name="Nowell W R."/>
        </authorList>
    </citation>
    <scope>NUCLEOTIDE SEQUENCE</scope>
    <source>
        <strain evidence="2">Ploen Becks lab</strain>
    </source>
</reference>
<comment type="caution">
    <text evidence="2">The sequence shown here is derived from an EMBL/GenBank/DDBJ whole genome shotgun (WGS) entry which is preliminary data.</text>
</comment>
<evidence type="ECO:0000313" key="2">
    <source>
        <dbReference type="EMBL" id="CAF1126600.1"/>
    </source>
</evidence>
<gene>
    <name evidence="2" type="ORF">OXX778_LOCUS22281</name>
</gene>
<name>A0A814QYG2_9BILA</name>
<dbReference type="AlphaFoldDB" id="A0A814QYG2"/>
<dbReference type="Proteomes" id="UP000663879">
    <property type="component" value="Unassembled WGS sequence"/>
</dbReference>
<proteinExistence type="predicted"/>
<protein>
    <submittedName>
        <fullName evidence="2">Uncharacterized protein</fullName>
    </submittedName>
</protein>
<organism evidence="2 3">
    <name type="scientific">Brachionus calyciflorus</name>
    <dbReference type="NCBI Taxonomy" id="104777"/>
    <lineage>
        <taxon>Eukaryota</taxon>
        <taxon>Metazoa</taxon>
        <taxon>Spiralia</taxon>
        <taxon>Gnathifera</taxon>
        <taxon>Rotifera</taxon>
        <taxon>Eurotatoria</taxon>
        <taxon>Monogononta</taxon>
        <taxon>Pseudotrocha</taxon>
        <taxon>Ploima</taxon>
        <taxon>Brachionidae</taxon>
        <taxon>Brachionus</taxon>
    </lineage>
</organism>
<evidence type="ECO:0000313" key="3">
    <source>
        <dbReference type="Proteomes" id="UP000663879"/>
    </source>
</evidence>
<feature type="region of interest" description="Disordered" evidence="1">
    <location>
        <begin position="74"/>
        <end position="101"/>
    </location>
</feature>
<feature type="compositionally biased region" description="Basic and acidic residues" evidence="1">
    <location>
        <begin position="86"/>
        <end position="101"/>
    </location>
</feature>